<name>A0A6J4KCZ0_9SPHI</name>
<dbReference type="EMBL" id="CADCTQ010000453">
    <property type="protein sequence ID" value="CAA9301506.1"/>
    <property type="molecule type" value="Genomic_DNA"/>
</dbReference>
<gene>
    <name evidence="1" type="ORF">AVDCRST_MAG56-5464</name>
</gene>
<proteinExistence type="predicted"/>
<feature type="non-terminal residue" evidence="1">
    <location>
        <position position="1"/>
    </location>
</feature>
<organism evidence="1">
    <name type="scientific">uncultured Cytophagales bacterium</name>
    <dbReference type="NCBI Taxonomy" id="158755"/>
    <lineage>
        <taxon>Bacteria</taxon>
        <taxon>Pseudomonadati</taxon>
        <taxon>Bacteroidota</taxon>
        <taxon>Sphingobacteriia</taxon>
        <taxon>Sphingobacteriales</taxon>
        <taxon>environmental samples</taxon>
    </lineage>
</organism>
<sequence length="43" mass="4397">WGDGETDGTGPADCLKIRSRTLSSDTRAALPPAACHRPANGAC</sequence>
<feature type="non-terminal residue" evidence="1">
    <location>
        <position position="43"/>
    </location>
</feature>
<protein>
    <submittedName>
        <fullName evidence="1">Uncharacterized protein</fullName>
    </submittedName>
</protein>
<reference evidence="1" key="1">
    <citation type="submission" date="2020-02" db="EMBL/GenBank/DDBJ databases">
        <authorList>
            <person name="Meier V. D."/>
        </authorList>
    </citation>
    <scope>NUCLEOTIDE SEQUENCE</scope>
    <source>
        <strain evidence="1">AVDCRST_MAG56</strain>
    </source>
</reference>
<accession>A0A6J4KCZ0</accession>
<dbReference type="AlphaFoldDB" id="A0A6J4KCZ0"/>
<evidence type="ECO:0000313" key="1">
    <source>
        <dbReference type="EMBL" id="CAA9301506.1"/>
    </source>
</evidence>